<evidence type="ECO:0000313" key="2">
    <source>
        <dbReference type="Proteomes" id="UP001148838"/>
    </source>
</evidence>
<evidence type="ECO:0008006" key="3">
    <source>
        <dbReference type="Google" id="ProtNLM"/>
    </source>
</evidence>
<organism evidence="1 2">
    <name type="scientific">Periplaneta americana</name>
    <name type="common">American cockroach</name>
    <name type="synonym">Blatta americana</name>
    <dbReference type="NCBI Taxonomy" id="6978"/>
    <lineage>
        <taxon>Eukaryota</taxon>
        <taxon>Metazoa</taxon>
        <taxon>Ecdysozoa</taxon>
        <taxon>Arthropoda</taxon>
        <taxon>Hexapoda</taxon>
        <taxon>Insecta</taxon>
        <taxon>Pterygota</taxon>
        <taxon>Neoptera</taxon>
        <taxon>Polyneoptera</taxon>
        <taxon>Dictyoptera</taxon>
        <taxon>Blattodea</taxon>
        <taxon>Blattoidea</taxon>
        <taxon>Blattidae</taxon>
        <taxon>Blattinae</taxon>
        <taxon>Periplaneta</taxon>
    </lineage>
</organism>
<sequence>MMFFTCMVMSREMVGVLFMTISGDEFLKNIITVDENWVHHFDPENKWSSMHSATKDHLHPKSLRLCHQYCETIKKTESTNSKVRPDMKQPLLQHENARPHTSAMTTEHIQRLGFAVVDHPPYSPDLAPSGFHLFPKLKEHLRGHLFDSDDAVQTDVRLWFRHQSETFYSDYFKKLVTPRKKCTHR</sequence>
<gene>
    <name evidence="1" type="ORF">ANN_18365</name>
</gene>
<keyword evidence="2" id="KW-1185">Reference proteome</keyword>
<dbReference type="InterPro" id="IPR052709">
    <property type="entry name" value="Transposase-MT_Hybrid"/>
</dbReference>
<dbReference type="Proteomes" id="UP001148838">
    <property type="component" value="Unassembled WGS sequence"/>
</dbReference>
<dbReference type="PANTHER" id="PTHR46060">
    <property type="entry name" value="MARINER MOS1 TRANSPOSASE-LIKE PROTEIN"/>
    <property type="match status" value="1"/>
</dbReference>
<reference evidence="1 2" key="1">
    <citation type="journal article" date="2022" name="Allergy">
        <title>Genome assembly and annotation of Periplaneta americana reveal a comprehensive cockroach allergen profile.</title>
        <authorList>
            <person name="Wang L."/>
            <person name="Xiong Q."/>
            <person name="Saelim N."/>
            <person name="Wang L."/>
            <person name="Nong W."/>
            <person name="Wan A.T."/>
            <person name="Shi M."/>
            <person name="Liu X."/>
            <person name="Cao Q."/>
            <person name="Hui J.H.L."/>
            <person name="Sookrung N."/>
            <person name="Leung T.F."/>
            <person name="Tungtrongchitr A."/>
            <person name="Tsui S.K.W."/>
        </authorList>
    </citation>
    <scope>NUCLEOTIDE SEQUENCE [LARGE SCALE GENOMIC DNA]</scope>
    <source>
        <strain evidence="1">PWHHKU_190912</strain>
    </source>
</reference>
<dbReference type="EMBL" id="JAJSOF020000023">
    <property type="protein sequence ID" value="KAJ4435747.1"/>
    <property type="molecule type" value="Genomic_DNA"/>
</dbReference>
<dbReference type="Gene3D" id="3.30.420.10">
    <property type="entry name" value="Ribonuclease H-like superfamily/Ribonuclease H"/>
    <property type="match status" value="1"/>
</dbReference>
<comment type="caution">
    <text evidence="1">The sequence shown here is derived from an EMBL/GenBank/DDBJ whole genome shotgun (WGS) entry which is preliminary data.</text>
</comment>
<proteinExistence type="predicted"/>
<dbReference type="InterPro" id="IPR036397">
    <property type="entry name" value="RNaseH_sf"/>
</dbReference>
<dbReference type="PANTHER" id="PTHR46060:SF1">
    <property type="entry name" value="MARINER MOS1 TRANSPOSASE-LIKE PROTEIN"/>
    <property type="match status" value="1"/>
</dbReference>
<evidence type="ECO:0000313" key="1">
    <source>
        <dbReference type="EMBL" id="KAJ4435747.1"/>
    </source>
</evidence>
<name>A0ABQ8SNJ6_PERAM</name>
<accession>A0ABQ8SNJ6</accession>
<protein>
    <recommendedName>
        <fullName evidence="3">Histone-lysine N-methyltransferase SETMAR</fullName>
    </recommendedName>
</protein>